<feature type="transmembrane region" description="Helical" evidence="1">
    <location>
        <begin position="89"/>
        <end position="108"/>
    </location>
</feature>
<protein>
    <submittedName>
        <fullName evidence="2">Uncharacterized protein</fullName>
    </submittedName>
</protein>
<evidence type="ECO:0000256" key="1">
    <source>
        <dbReference type="SAM" id="Phobius"/>
    </source>
</evidence>
<evidence type="ECO:0000313" key="2">
    <source>
        <dbReference type="EMBL" id="RED48879.1"/>
    </source>
</evidence>
<dbReference type="AlphaFoldDB" id="A0A3D9HH87"/>
<keyword evidence="1" id="KW-0812">Transmembrane</keyword>
<keyword evidence="1" id="KW-1133">Transmembrane helix</keyword>
<keyword evidence="3" id="KW-1185">Reference proteome</keyword>
<feature type="transmembrane region" description="Helical" evidence="1">
    <location>
        <begin position="45"/>
        <end position="64"/>
    </location>
</feature>
<reference evidence="2 3" key="1">
    <citation type="submission" date="2018-07" db="EMBL/GenBank/DDBJ databases">
        <title>Genomic Encyclopedia of Type Strains, Phase III (KMG-III): the genomes of soil and plant-associated and newly described type strains.</title>
        <authorList>
            <person name="Whitman W."/>
        </authorList>
    </citation>
    <scope>NUCLEOTIDE SEQUENCE [LARGE SCALE GENOMIC DNA]</scope>
    <source>
        <strain evidence="2 3">CECT 8487</strain>
    </source>
</reference>
<dbReference type="RefSeq" id="WP_116040254.1">
    <property type="nucleotide sequence ID" value="NZ_QRDX01000003.1"/>
</dbReference>
<dbReference type="OrthoDB" id="1525231at2"/>
<accession>A0A3D9HH87</accession>
<evidence type="ECO:0000313" key="3">
    <source>
        <dbReference type="Proteomes" id="UP000256629"/>
    </source>
</evidence>
<organism evidence="2 3">
    <name type="scientific">Seonamhaeicola aphaedonensis</name>
    <dbReference type="NCBI Taxonomy" id="1461338"/>
    <lineage>
        <taxon>Bacteria</taxon>
        <taxon>Pseudomonadati</taxon>
        <taxon>Bacteroidota</taxon>
        <taxon>Flavobacteriia</taxon>
        <taxon>Flavobacteriales</taxon>
        <taxon>Flavobacteriaceae</taxon>
    </lineage>
</organism>
<gene>
    <name evidence="2" type="ORF">DFQ02_103210</name>
</gene>
<keyword evidence="1" id="KW-0472">Membrane</keyword>
<sequence length="119" mass="13045">MNRKFLNFITTIILALILSQFLPWWSVMVAAFITSFIFGLKKGSVFCIPFIAIALLWMLHAFWLSTSNDFTLARKIAVLLPLGGNPHTLIFVTGIIGGIAAGVSGIFGKQCSLIINSKK</sequence>
<dbReference type="Proteomes" id="UP000256629">
    <property type="component" value="Unassembled WGS sequence"/>
</dbReference>
<comment type="caution">
    <text evidence="2">The sequence shown here is derived from an EMBL/GenBank/DDBJ whole genome shotgun (WGS) entry which is preliminary data.</text>
</comment>
<dbReference type="EMBL" id="QRDX01000003">
    <property type="protein sequence ID" value="RED48879.1"/>
    <property type="molecule type" value="Genomic_DNA"/>
</dbReference>
<name>A0A3D9HH87_9FLAO</name>
<proteinExistence type="predicted"/>
<feature type="transmembrane region" description="Helical" evidence="1">
    <location>
        <begin position="12"/>
        <end position="38"/>
    </location>
</feature>